<evidence type="ECO:0000256" key="3">
    <source>
        <dbReference type="ARBA" id="ARBA00029540"/>
    </source>
</evidence>
<name>L2F7E5_9GAMM</name>
<dbReference type="OrthoDB" id="9802388at2"/>
<sequence length="87" mass="9989">MSTKTINPRQQAVTLGRHIELVVNQYFKNLGNEAPSNLYDIMLQQLEKPLLKVVLEQTRGNQSKASEILGLNRGTLRKKLKNYELDH</sequence>
<comment type="caution">
    <text evidence="5">The sequence shown here is derived from an EMBL/GenBank/DDBJ whole genome shotgun (WGS) entry which is preliminary data.</text>
</comment>
<dbReference type="STRING" id="1230338.MOMA_00395"/>
<dbReference type="InterPro" id="IPR050207">
    <property type="entry name" value="Trans_regulatory_Fis"/>
</dbReference>
<evidence type="ECO:0000256" key="2">
    <source>
        <dbReference type="ARBA" id="ARBA00023125"/>
    </source>
</evidence>
<dbReference type="Pfam" id="PF02954">
    <property type="entry name" value="HTH_8"/>
    <property type="match status" value="1"/>
</dbReference>
<dbReference type="GO" id="GO:0043565">
    <property type="term" value="F:sequence-specific DNA binding"/>
    <property type="evidence" value="ECO:0007669"/>
    <property type="project" value="InterPro"/>
</dbReference>
<dbReference type="Proteomes" id="UP000023795">
    <property type="component" value="Unassembled WGS sequence"/>
</dbReference>
<dbReference type="RefSeq" id="WP_009501201.1">
    <property type="nucleotide sequence ID" value="NZ_ANIN01000001.1"/>
</dbReference>
<reference evidence="5 6" key="1">
    <citation type="journal article" date="2013" name="Genome Announc.">
        <title>Genome Sequence of Moraxella macacae 0408225, a Novel Bacterial Species Isolated from a Cynomolgus Macaque with Epistaxis.</title>
        <authorList>
            <person name="Ladner J.T."/>
            <person name="Whitehouse C.A."/>
            <person name="Koroleva G.I."/>
            <person name="Palacios G.F."/>
        </authorList>
    </citation>
    <scope>NUCLEOTIDE SEQUENCE [LARGE SCALE GENOMIC DNA]</scope>
    <source>
        <strain evidence="5 6">0408225</strain>
    </source>
</reference>
<keyword evidence="2" id="KW-0238">DNA-binding</keyword>
<comment type="similarity">
    <text evidence="1">Belongs to the transcriptional regulatory Fis family.</text>
</comment>
<dbReference type="InterPro" id="IPR005412">
    <property type="entry name" value="Fis_DNA-bd"/>
</dbReference>
<dbReference type="InterPro" id="IPR009057">
    <property type="entry name" value="Homeodomain-like_sf"/>
</dbReference>
<dbReference type="PRINTS" id="PR01590">
    <property type="entry name" value="HTHFIS"/>
</dbReference>
<evidence type="ECO:0000256" key="1">
    <source>
        <dbReference type="ARBA" id="ARBA00008559"/>
    </source>
</evidence>
<keyword evidence="6" id="KW-1185">Reference proteome</keyword>
<evidence type="ECO:0000259" key="4">
    <source>
        <dbReference type="Pfam" id="PF02954"/>
    </source>
</evidence>
<dbReference type="Gene3D" id="1.10.10.60">
    <property type="entry name" value="Homeodomain-like"/>
    <property type="match status" value="1"/>
</dbReference>
<gene>
    <name evidence="5" type="ORF">MOMA_00395</name>
</gene>
<protein>
    <recommendedName>
        <fullName evidence="3">Putative Fis-like DNA-binding protein</fullName>
    </recommendedName>
</protein>
<dbReference type="PANTHER" id="PTHR47918:SF1">
    <property type="entry name" value="DNA-BINDING PROTEIN FIS"/>
    <property type="match status" value="1"/>
</dbReference>
<feature type="domain" description="DNA binding HTH" evidence="4">
    <location>
        <begin position="43"/>
        <end position="83"/>
    </location>
</feature>
<dbReference type="PATRIC" id="fig|1230338.3.peg.78"/>
<dbReference type="EMBL" id="ANIN01000001">
    <property type="protein sequence ID" value="ELA08825.1"/>
    <property type="molecule type" value="Genomic_DNA"/>
</dbReference>
<dbReference type="AlphaFoldDB" id="L2F7E5"/>
<evidence type="ECO:0000313" key="6">
    <source>
        <dbReference type="Proteomes" id="UP000023795"/>
    </source>
</evidence>
<dbReference type="PIRSF" id="PIRSF002097">
    <property type="entry name" value="DNA-binding_Fis"/>
    <property type="match status" value="1"/>
</dbReference>
<dbReference type="PANTHER" id="PTHR47918">
    <property type="entry name" value="DNA-BINDING PROTEIN FIS"/>
    <property type="match status" value="1"/>
</dbReference>
<proteinExistence type="inferred from homology"/>
<evidence type="ECO:0000313" key="5">
    <source>
        <dbReference type="EMBL" id="ELA08825.1"/>
    </source>
</evidence>
<organism evidence="5 6">
    <name type="scientific">Moraxella macacae 0408225</name>
    <dbReference type="NCBI Taxonomy" id="1230338"/>
    <lineage>
        <taxon>Bacteria</taxon>
        <taxon>Pseudomonadati</taxon>
        <taxon>Pseudomonadota</taxon>
        <taxon>Gammaproteobacteria</taxon>
        <taxon>Moraxellales</taxon>
        <taxon>Moraxellaceae</taxon>
        <taxon>Moraxella</taxon>
    </lineage>
</organism>
<dbReference type="InterPro" id="IPR002197">
    <property type="entry name" value="HTH_Fis"/>
</dbReference>
<dbReference type="eggNOG" id="COG2901">
    <property type="taxonomic scope" value="Bacteria"/>
</dbReference>
<dbReference type="GO" id="GO:0006355">
    <property type="term" value="P:regulation of DNA-templated transcription"/>
    <property type="evidence" value="ECO:0007669"/>
    <property type="project" value="InterPro"/>
</dbReference>
<dbReference type="SUPFAM" id="SSF46689">
    <property type="entry name" value="Homeodomain-like"/>
    <property type="match status" value="1"/>
</dbReference>
<accession>L2F7E5</accession>